<feature type="domain" description="Ig-like" evidence="1">
    <location>
        <begin position="1"/>
        <end position="55"/>
    </location>
</feature>
<accession>A0ABD1DSZ0</accession>
<evidence type="ECO:0000313" key="2">
    <source>
        <dbReference type="EMBL" id="KAL1402260.1"/>
    </source>
</evidence>
<name>A0ABD1DSZ0_CULPP</name>
<dbReference type="Proteomes" id="UP001562425">
    <property type="component" value="Unassembled WGS sequence"/>
</dbReference>
<evidence type="ECO:0000259" key="1">
    <source>
        <dbReference type="PROSITE" id="PS50835"/>
    </source>
</evidence>
<keyword evidence="3" id="KW-1185">Reference proteome</keyword>
<dbReference type="InterPro" id="IPR013783">
    <property type="entry name" value="Ig-like_fold"/>
</dbReference>
<dbReference type="InterPro" id="IPR013098">
    <property type="entry name" value="Ig_I-set"/>
</dbReference>
<comment type="caution">
    <text evidence="2">The sequence shown here is derived from an EMBL/GenBank/DDBJ whole genome shotgun (WGS) entry which is preliminary data.</text>
</comment>
<dbReference type="Gene3D" id="2.60.40.10">
    <property type="entry name" value="Immunoglobulins"/>
    <property type="match status" value="1"/>
</dbReference>
<feature type="non-terminal residue" evidence="2">
    <location>
        <position position="1"/>
    </location>
</feature>
<protein>
    <recommendedName>
        <fullName evidence="1">Ig-like domain-containing protein</fullName>
    </recommendedName>
</protein>
<dbReference type="Pfam" id="PF07679">
    <property type="entry name" value="I-set"/>
    <property type="match status" value="1"/>
</dbReference>
<reference evidence="2 3" key="1">
    <citation type="submission" date="2024-05" db="EMBL/GenBank/DDBJ databases">
        <title>Culex pipiens pipiens assembly and annotation.</title>
        <authorList>
            <person name="Alout H."/>
            <person name="Durand T."/>
        </authorList>
    </citation>
    <scope>NUCLEOTIDE SEQUENCE [LARGE SCALE GENOMIC DNA]</scope>
    <source>
        <strain evidence="2">HA-2024</strain>
        <tissue evidence="2">Whole body</tissue>
    </source>
</reference>
<dbReference type="PROSITE" id="PS50835">
    <property type="entry name" value="IG_LIKE"/>
    <property type="match status" value="1"/>
</dbReference>
<dbReference type="InterPro" id="IPR036179">
    <property type="entry name" value="Ig-like_dom_sf"/>
</dbReference>
<organism evidence="2 3">
    <name type="scientific">Culex pipiens pipiens</name>
    <name type="common">Northern house mosquito</name>
    <dbReference type="NCBI Taxonomy" id="38569"/>
    <lineage>
        <taxon>Eukaryota</taxon>
        <taxon>Metazoa</taxon>
        <taxon>Ecdysozoa</taxon>
        <taxon>Arthropoda</taxon>
        <taxon>Hexapoda</taxon>
        <taxon>Insecta</taxon>
        <taxon>Pterygota</taxon>
        <taxon>Neoptera</taxon>
        <taxon>Endopterygota</taxon>
        <taxon>Diptera</taxon>
        <taxon>Nematocera</taxon>
        <taxon>Culicoidea</taxon>
        <taxon>Culicidae</taxon>
        <taxon>Culicinae</taxon>
        <taxon>Culicini</taxon>
        <taxon>Culex</taxon>
        <taxon>Culex</taxon>
    </lineage>
</organism>
<evidence type="ECO:0000313" key="3">
    <source>
        <dbReference type="Proteomes" id="UP001562425"/>
    </source>
</evidence>
<sequence>TKWRKDGRTLTQTDKYRLSTAGSLFITNLTEADQGRYECSLLNQFGRATASGLLTVK</sequence>
<proteinExistence type="predicted"/>
<dbReference type="SUPFAM" id="SSF48726">
    <property type="entry name" value="Immunoglobulin"/>
    <property type="match status" value="1"/>
</dbReference>
<dbReference type="AlphaFoldDB" id="A0ABD1DSZ0"/>
<dbReference type="InterPro" id="IPR007110">
    <property type="entry name" value="Ig-like_dom"/>
</dbReference>
<dbReference type="EMBL" id="JBEHCU010003286">
    <property type="protein sequence ID" value="KAL1402260.1"/>
    <property type="molecule type" value="Genomic_DNA"/>
</dbReference>
<gene>
    <name evidence="2" type="ORF">pipiens_019821</name>
</gene>